<keyword evidence="2" id="KW-1185">Reference proteome</keyword>
<dbReference type="Proteomes" id="UP000799440">
    <property type="component" value="Unassembled WGS sequence"/>
</dbReference>
<evidence type="ECO:0000313" key="2">
    <source>
        <dbReference type="Proteomes" id="UP000799440"/>
    </source>
</evidence>
<dbReference type="EMBL" id="MU006561">
    <property type="protein sequence ID" value="KAF2751761.1"/>
    <property type="molecule type" value="Genomic_DNA"/>
</dbReference>
<reference evidence="1" key="1">
    <citation type="journal article" date="2020" name="Stud. Mycol.">
        <title>101 Dothideomycetes genomes: a test case for predicting lifestyles and emergence of pathogens.</title>
        <authorList>
            <person name="Haridas S."/>
            <person name="Albert R."/>
            <person name="Binder M."/>
            <person name="Bloem J."/>
            <person name="Labutti K."/>
            <person name="Salamov A."/>
            <person name="Andreopoulos B."/>
            <person name="Baker S."/>
            <person name="Barry K."/>
            <person name="Bills G."/>
            <person name="Bluhm B."/>
            <person name="Cannon C."/>
            <person name="Castanera R."/>
            <person name="Culley D."/>
            <person name="Daum C."/>
            <person name="Ezra D."/>
            <person name="Gonzalez J."/>
            <person name="Henrissat B."/>
            <person name="Kuo A."/>
            <person name="Liang C."/>
            <person name="Lipzen A."/>
            <person name="Lutzoni F."/>
            <person name="Magnuson J."/>
            <person name="Mondo S."/>
            <person name="Nolan M."/>
            <person name="Ohm R."/>
            <person name="Pangilinan J."/>
            <person name="Park H.-J."/>
            <person name="Ramirez L."/>
            <person name="Alfaro M."/>
            <person name="Sun H."/>
            <person name="Tritt A."/>
            <person name="Yoshinaga Y."/>
            <person name="Zwiers L.-H."/>
            <person name="Turgeon B."/>
            <person name="Goodwin S."/>
            <person name="Spatafora J."/>
            <person name="Crous P."/>
            <person name="Grigoriev I."/>
        </authorList>
    </citation>
    <scope>NUCLEOTIDE SEQUENCE</scope>
    <source>
        <strain evidence="1">CBS 119925</strain>
    </source>
</reference>
<sequence length="173" mass="19728">MRSKSISSFPFGIGELLKIDKLILKLLCPRFLRFKVDIEFFFGIGELDKLLIKLLYSPFRRLKVNKLLMEFYLALVSSSNSRSFSSSFPWNLLFSFISLSTNLFAWLSRSLAFFSSSRVVCKAWICLHNPLIHSSLRTSSASSHALSSQISAISPESLMSRNIRSGSHKGRHW</sequence>
<dbReference type="AlphaFoldDB" id="A0A6A6VR68"/>
<proteinExistence type="predicted"/>
<organism evidence="1 2">
    <name type="scientific">Sporormia fimetaria CBS 119925</name>
    <dbReference type="NCBI Taxonomy" id="1340428"/>
    <lineage>
        <taxon>Eukaryota</taxon>
        <taxon>Fungi</taxon>
        <taxon>Dikarya</taxon>
        <taxon>Ascomycota</taxon>
        <taxon>Pezizomycotina</taxon>
        <taxon>Dothideomycetes</taxon>
        <taxon>Pleosporomycetidae</taxon>
        <taxon>Pleosporales</taxon>
        <taxon>Sporormiaceae</taxon>
        <taxon>Sporormia</taxon>
    </lineage>
</organism>
<accession>A0A6A6VR68</accession>
<evidence type="ECO:0000313" key="1">
    <source>
        <dbReference type="EMBL" id="KAF2751761.1"/>
    </source>
</evidence>
<name>A0A6A6VR68_9PLEO</name>
<gene>
    <name evidence="1" type="ORF">M011DRAFT_463269</name>
</gene>
<protein>
    <submittedName>
        <fullName evidence="1">Uncharacterized protein</fullName>
    </submittedName>
</protein>